<dbReference type="PROSITE" id="PS50966">
    <property type="entry name" value="ZF_SWIM"/>
    <property type="match status" value="1"/>
</dbReference>
<sequence>MRISAPRFLARVGEPTRQSADELRASIDRRFEETNPEYHVVFDPIDFTQWFDSREYREQERYASAATVYRALVESLDDNIERVDGAYDQVARTVDNQAHEYLRYAVLRMLEGQANHLPTDWTPMDGITVGYGSDGAMFDNWSTSVDWWEIVPPQEACTRFRVFFPDDHQTVPRTIVDIMGALGAWRVWTGSAAACGSYDHRERREVHYIWPEGHPVEEVLHERLNGPAEAVAPDGGRTGDVRDRLVVDESAQSQNDLEPRTKRAVNETMDVSLLSKGGRYEVQSASGNRYEVDVIDESCSCPDWQQRSPEGGCKHLRRVDHEIKRGRVPRPDGRLPSS</sequence>
<comment type="caution">
    <text evidence="4">The sequence shown here is derived from an EMBL/GenBank/DDBJ whole genome shotgun (WGS) entry which is preliminary data.</text>
</comment>
<dbReference type="Proteomes" id="UP001597092">
    <property type="component" value="Unassembled WGS sequence"/>
</dbReference>
<evidence type="ECO:0000259" key="3">
    <source>
        <dbReference type="PROSITE" id="PS50966"/>
    </source>
</evidence>
<evidence type="ECO:0000313" key="5">
    <source>
        <dbReference type="Proteomes" id="UP001597092"/>
    </source>
</evidence>
<gene>
    <name evidence="4" type="ORF">ACFSAS_15575</name>
</gene>
<keyword evidence="1" id="KW-0479">Metal-binding</keyword>
<keyword evidence="1" id="KW-0862">Zinc</keyword>
<keyword evidence="5" id="KW-1185">Reference proteome</keyword>
<dbReference type="RefSeq" id="WP_256309130.1">
    <property type="nucleotide sequence ID" value="NZ_JANHAW010000004.1"/>
</dbReference>
<feature type="compositionally biased region" description="Basic and acidic residues" evidence="2">
    <location>
        <begin position="319"/>
        <end position="338"/>
    </location>
</feature>
<accession>A0ABD6E2K2</accession>
<feature type="domain" description="SWIM-type" evidence="3">
    <location>
        <begin position="290"/>
        <end position="324"/>
    </location>
</feature>
<feature type="region of interest" description="Disordered" evidence="2">
    <location>
        <begin position="304"/>
        <end position="338"/>
    </location>
</feature>
<keyword evidence="1" id="KW-0863">Zinc-finger</keyword>
<organism evidence="4 5">
    <name type="scientific">Halobellus litoreus</name>
    <dbReference type="NCBI Taxonomy" id="755310"/>
    <lineage>
        <taxon>Archaea</taxon>
        <taxon>Methanobacteriati</taxon>
        <taxon>Methanobacteriota</taxon>
        <taxon>Stenosarchaea group</taxon>
        <taxon>Halobacteria</taxon>
        <taxon>Halobacteriales</taxon>
        <taxon>Haloferacaceae</taxon>
        <taxon>Halobellus</taxon>
    </lineage>
</organism>
<evidence type="ECO:0000256" key="2">
    <source>
        <dbReference type="SAM" id="MobiDB-lite"/>
    </source>
</evidence>
<reference evidence="4 5" key="1">
    <citation type="journal article" date="2019" name="Int. J. Syst. Evol. Microbiol.">
        <title>The Global Catalogue of Microorganisms (GCM) 10K type strain sequencing project: providing services to taxonomists for standard genome sequencing and annotation.</title>
        <authorList>
            <consortium name="The Broad Institute Genomics Platform"/>
            <consortium name="The Broad Institute Genome Sequencing Center for Infectious Disease"/>
            <person name="Wu L."/>
            <person name="Ma J."/>
        </authorList>
    </citation>
    <scope>NUCLEOTIDE SEQUENCE [LARGE SCALE GENOMIC DNA]</scope>
    <source>
        <strain evidence="4 5">CGMCC 1.10387</strain>
    </source>
</reference>
<proteinExistence type="predicted"/>
<dbReference type="EMBL" id="JBHUDP010000007">
    <property type="protein sequence ID" value="MFD1687030.1"/>
    <property type="molecule type" value="Genomic_DNA"/>
</dbReference>
<evidence type="ECO:0000256" key="1">
    <source>
        <dbReference type="PROSITE-ProRule" id="PRU00325"/>
    </source>
</evidence>
<protein>
    <recommendedName>
        <fullName evidence="3">SWIM-type domain-containing protein</fullName>
    </recommendedName>
</protein>
<name>A0ABD6E2K2_9EURY</name>
<evidence type="ECO:0000313" key="4">
    <source>
        <dbReference type="EMBL" id="MFD1687030.1"/>
    </source>
</evidence>
<dbReference type="AlphaFoldDB" id="A0ABD6E2K2"/>
<dbReference type="GO" id="GO:0008270">
    <property type="term" value="F:zinc ion binding"/>
    <property type="evidence" value="ECO:0007669"/>
    <property type="project" value="UniProtKB-KW"/>
</dbReference>
<dbReference type="InterPro" id="IPR007527">
    <property type="entry name" value="Znf_SWIM"/>
</dbReference>